<gene>
    <name evidence="1" type="ORF">IQK56_11895</name>
</gene>
<keyword evidence="2" id="KW-1185">Reference proteome</keyword>
<dbReference type="EMBL" id="JADDUM010000081">
    <property type="protein sequence ID" value="MBE8591578.1"/>
    <property type="molecule type" value="Genomic_DNA"/>
</dbReference>
<proteinExistence type="predicted"/>
<accession>A0ABR9SRQ5</accession>
<evidence type="ECO:0000313" key="1">
    <source>
        <dbReference type="EMBL" id="MBE8591578.1"/>
    </source>
</evidence>
<dbReference type="RefSeq" id="WP_162633353.1">
    <property type="nucleotide sequence ID" value="NZ_JADDUM010000081.1"/>
</dbReference>
<name>A0ABR9SRQ5_9PSED</name>
<protein>
    <submittedName>
        <fullName evidence="1">Uncharacterized protein</fullName>
    </submittedName>
</protein>
<sequence>MEYPKNFSRRIKAFGFPEKRMGYASGHAWQTMDQPELQIKSGEKRWALKHFSPWGVIRGA</sequence>
<evidence type="ECO:0000313" key="2">
    <source>
        <dbReference type="Proteomes" id="UP000613075"/>
    </source>
</evidence>
<dbReference type="Proteomes" id="UP000613075">
    <property type="component" value="Unassembled WGS sequence"/>
</dbReference>
<organism evidence="1 2">
    <name type="scientific">Pseudomonas cyclaminis</name>
    <dbReference type="NCBI Taxonomy" id="2781239"/>
    <lineage>
        <taxon>Bacteria</taxon>
        <taxon>Pseudomonadati</taxon>
        <taxon>Pseudomonadota</taxon>
        <taxon>Gammaproteobacteria</taxon>
        <taxon>Pseudomonadales</taxon>
        <taxon>Pseudomonadaceae</taxon>
        <taxon>Pseudomonas</taxon>
    </lineage>
</organism>
<reference evidence="1 2" key="1">
    <citation type="submission" date="2020-10" db="EMBL/GenBank/DDBJ databases">
        <title>The draft genomes of Cyclamen pathogen Pseudomonas sp.</title>
        <authorList>
            <person name="Fujikawa T."/>
            <person name="Sawada H."/>
        </authorList>
    </citation>
    <scope>NUCLEOTIDE SEQUENCE [LARGE SCALE GENOMIC DNA]</scope>
    <source>
        <strain evidence="1 2">MAFF 301449</strain>
    </source>
</reference>
<comment type="caution">
    <text evidence="1">The sequence shown here is derived from an EMBL/GenBank/DDBJ whole genome shotgun (WGS) entry which is preliminary data.</text>
</comment>